<dbReference type="EMBL" id="BGPR01000055">
    <property type="protein sequence ID" value="GBL87775.1"/>
    <property type="molecule type" value="Genomic_DNA"/>
</dbReference>
<dbReference type="OrthoDB" id="6468006at2759"/>
<organism evidence="1 2">
    <name type="scientific">Araneus ventricosus</name>
    <name type="common">Orbweaver spider</name>
    <name type="synonym">Epeira ventricosa</name>
    <dbReference type="NCBI Taxonomy" id="182803"/>
    <lineage>
        <taxon>Eukaryota</taxon>
        <taxon>Metazoa</taxon>
        <taxon>Ecdysozoa</taxon>
        <taxon>Arthropoda</taxon>
        <taxon>Chelicerata</taxon>
        <taxon>Arachnida</taxon>
        <taxon>Araneae</taxon>
        <taxon>Araneomorphae</taxon>
        <taxon>Entelegynae</taxon>
        <taxon>Araneoidea</taxon>
        <taxon>Araneidae</taxon>
        <taxon>Araneus</taxon>
    </lineage>
</organism>
<reference evidence="1 2" key="1">
    <citation type="journal article" date="2019" name="Sci. Rep.">
        <title>Orb-weaving spider Araneus ventricosus genome elucidates the spidroin gene catalogue.</title>
        <authorList>
            <person name="Kono N."/>
            <person name="Nakamura H."/>
            <person name="Ohtoshi R."/>
            <person name="Moran D.A.P."/>
            <person name="Shinohara A."/>
            <person name="Yoshida Y."/>
            <person name="Fujiwara M."/>
            <person name="Mori M."/>
            <person name="Tomita M."/>
            <person name="Arakawa K."/>
        </authorList>
    </citation>
    <scope>NUCLEOTIDE SEQUENCE [LARGE SCALE GENOMIC DNA]</scope>
</reference>
<evidence type="ECO:0000313" key="2">
    <source>
        <dbReference type="Proteomes" id="UP000499080"/>
    </source>
</evidence>
<comment type="caution">
    <text evidence="1">The sequence shown here is derived from an EMBL/GenBank/DDBJ whole genome shotgun (WGS) entry which is preliminary data.</text>
</comment>
<dbReference type="AlphaFoldDB" id="A0A4Y2B8X1"/>
<dbReference type="Proteomes" id="UP000499080">
    <property type="component" value="Unassembled WGS sequence"/>
</dbReference>
<dbReference type="PANTHER" id="PTHR46060:SF1">
    <property type="entry name" value="MARINER MOS1 TRANSPOSASE-LIKE PROTEIN"/>
    <property type="match status" value="1"/>
</dbReference>
<gene>
    <name evidence="1" type="ORF">AVEN_81373_1</name>
</gene>
<keyword evidence="2" id="KW-1185">Reference proteome</keyword>
<name>A0A4Y2B8X1_ARAVE</name>
<accession>A0A4Y2B8X1</accession>
<dbReference type="InterPro" id="IPR052709">
    <property type="entry name" value="Transposase-MT_Hybrid"/>
</dbReference>
<evidence type="ECO:0000313" key="1">
    <source>
        <dbReference type="EMBL" id="GBL87775.1"/>
    </source>
</evidence>
<sequence length="123" mass="13999">MTIDELAQEVGISHGSIHAILSYDLKMKLVSAKFVPRLLNPDQLETRQLTAAQYFEKSTENPTFLEIIVTCEEPGYMLTTRRQRCSHQNGTQRPLLGQRNHVMSNAKKSDAHCVFRQRRCGAP</sequence>
<proteinExistence type="predicted"/>
<protein>
    <submittedName>
        <fullName evidence="1">Uncharacterized protein</fullName>
    </submittedName>
</protein>
<dbReference type="PANTHER" id="PTHR46060">
    <property type="entry name" value="MARINER MOS1 TRANSPOSASE-LIKE PROTEIN"/>
    <property type="match status" value="1"/>
</dbReference>